<evidence type="ECO:0000256" key="9">
    <source>
        <dbReference type="SAM" id="MobiDB-lite"/>
    </source>
</evidence>
<dbReference type="PANTHER" id="PTHR45943">
    <property type="entry name" value="E3 UBIQUITIN-PROTEIN LIGASE MYCBP2"/>
    <property type="match status" value="1"/>
</dbReference>
<dbReference type="InterPro" id="IPR038648">
    <property type="entry name" value="PHR_sf"/>
</dbReference>
<keyword evidence="4" id="KW-0479">Metal-binding</keyword>
<dbReference type="Proteomes" id="UP000790347">
    <property type="component" value="Unassembled WGS sequence"/>
</dbReference>
<evidence type="ECO:0000256" key="5">
    <source>
        <dbReference type="ARBA" id="ARBA00022737"/>
    </source>
</evidence>
<comment type="pathway">
    <text evidence="2">Protein modification; protein ubiquitination.</text>
</comment>
<evidence type="ECO:0000256" key="6">
    <source>
        <dbReference type="ARBA" id="ARBA00022786"/>
    </source>
</evidence>
<feature type="repeat" description="RCC1" evidence="8">
    <location>
        <begin position="1047"/>
        <end position="1100"/>
    </location>
</feature>
<evidence type="ECO:0000256" key="2">
    <source>
        <dbReference type="ARBA" id="ARBA00004906"/>
    </source>
</evidence>
<reference evidence="11" key="2">
    <citation type="journal article" date="2022" name="Res Sq">
        <title>Comparative Genomics Reveals Insights into the Divergent Evolution of Astigmatic Mites and Household Pest Adaptations.</title>
        <authorList>
            <person name="Xiong Q."/>
            <person name="Wan A.T.-Y."/>
            <person name="Liu X.-Y."/>
            <person name="Fung C.S.-H."/>
            <person name="Xiao X."/>
            <person name="Malainual N."/>
            <person name="Hou J."/>
            <person name="Wang L."/>
            <person name="Wang M."/>
            <person name="Yang K."/>
            <person name="Cui Y."/>
            <person name="Leung E."/>
            <person name="Nong W."/>
            <person name="Shin S.-K."/>
            <person name="Au S."/>
            <person name="Jeong K.Y."/>
            <person name="Chew F.T."/>
            <person name="Hui J."/>
            <person name="Leung T.F."/>
            <person name="Tungtrongchitr A."/>
            <person name="Zhong N."/>
            <person name="Liu Z."/>
            <person name="Tsui S."/>
        </authorList>
    </citation>
    <scope>NUCLEOTIDE SEQUENCE</scope>
    <source>
        <strain evidence="11">Derf</strain>
        <tissue evidence="11">Whole organism</tissue>
    </source>
</reference>
<feature type="repeat" description="RCC1" evidence="8">
    <location>
        <begin position="801"/>
        <end position="844"/>
    </location>
</feature>
<dbReference type="PROSITE" id="PS50012">
    <property type="entry name" value="RCC1_3"/>
    <property type="match status" value="3"/>
</dbReference>
<keyword evidence="6" id="KW-0833">Ubl conjugation pathway</keyword>
<sequence length="5045" mass="578332">MKSEDDQQSNNHGTNSIYKANKLTRKRVMRRKNAVRRIQIHDEFAIVNNFNAHNYSNEENFATANIGLPKNDLADDYDGDDSSKLLLCTKTNHNHHHHNHNSSLLQQQIIVFTTNPSYHRIYSIVKQAFIWQNFLKQYSISSSHNNQNVTNRQSSMLNANNNLINQIAQNANNPQSFVDRLLFDEEFKQQQYGTVKNIPKTISMGLNVVLDIIKDTYEQNPKICIRSLESLYNLLQGLKPESLKNEPPSMIERYFHLIESMITMSYSSIGRSLTNSIRLNENYHSQILELSLLSLITLSIASGDTGKILNCIKILLIECNTIQSHHHYHQQQSTSTTTTTTATSQSGFEIEIPEIMILLNKHTCSYLLGKHIVPEWSHYGFPIQSLCETFHINYVYHHHHHHHHNHSHHQRNSINKHNTNKCSKTSLTFDGQHLFLYRCNHIFIIGSGYNFTTQGQEIYSITLDISNQLKMINNHHHHHHNQYSALQNHDQFITSGEQSMDMQCCNGGWIGYINGDLYVKPDSDWSTQQIIQVDSRSLKFKNIITLFGDNALDIQFNKPTLAATDGDYLILISVIQDDYFHVRELKPIKSANFGSSQHNTTFNLASEFTVRLSSVCYSYCGHSVHNNLQIPYQNYNKKQQQQKQKTVKKSLNELMAPTLKLIETNNYFELKNLSTLLTGKDFALLLTNQGKVFYTGNSHSLGIRHLYSYDKWSLLNIPKPVKITQIAIGHDGNHSLLLADDGTIFFVGIAKRGEDGDQSTRSVCRFNYKPNRIKKLAAKIDTNPSFVACNHGTSAIITKSGDLYLFGKDSQHSNQKGLVTNLPKDFKVESIVLGKAHMLLLSTKGQVVTSGFSNKGQCGFINNFQPSSSSASYHHHHHQMKSISKSLNEACLKTSLDSRLQTFHSGHTFIYGKSRRCIRCFNCTENGSKCPPLLSIVNDDDVNKEEFCNCGYGNSGCVNCGICSICSQTYSICPNSKTSINEDHLITKSSRSLWSSKLSNLELVESDIDCQSKMTSIAPTILPFSLTNTIIQIAAGLHHSILLTNKNEVFTFGSNQFGQLGVGDLHNRFQPTKVELEYVCQGYITQIAAGSNHSILLTSLGEVLTFGNNQQGQLGRQSYELCNLNTFQWNTFPDRMARIGPEFGRIATQITASGDFTFIKYDEILLSSEMFAKTKLIAEKNNLILIPPNYSSTNIDVVEGDCEINHHQQKTCRHLYCCRQNQNNDIDSLNNSTMNKNLFNNLNSNILIVSRMNGTCSILKQQQSTSYKSGIIIDNRSINYNQYSSMFVDKFYQNFWTFNSETDEFSRYSLISLEISKKIEKIVQDRTKTSIKHHHCGSLPTSLLNLNRMNNNNDSSNVQCMMKYMPSVIQPDISIPLSDNCLLKKTSEQLALELFSSLVSLTHTHLMGLTVDDKLNQMTNLWAIKNLSPEEYYQVCRFEDYGGGWGYPQNSMEAIRFSTDCDIILGGIGLYGGRGEYNVQIRVFDIGFDSSEIERDGDLLSETDNIHYECLPRQKYQIFFDEPLLIHANRWYVICATINGSSSDCGSNGQSFVCTTDQVMFHFKSSKLSNNGTDVNSGQIPTLFYKQLKTNELSSSSYQYGSGIGANNPLNFPTLSIDDEGSPFTVSKDFVIRINSTCLDSIIAIIKHLWNLLRHSLLHQSRFDEIFSCFDDEKILEKFDHIIGQIRRNLYVACFGFELLRIYVRILMPTNNEHSGGFQRKTGNTTIINDHYLQLRKFLHYNYDEYKKIAHSLYDVCTLLSEILQNPIDLSGYLTKKFHHQLVINDNNHNKYRNNMIRAKLSTLNSMEIFFHNECYQTFQSCSQEFYPTGQLKWSILCHLLAIPSSIDHQSSSSSDKSIIKNLPLFPDKQLYLLSAIAKSFGTLNSNNRLTSFFPIFRGSLYDSFEMNSTIDNHQMDLIYQKIAEKLTHLYSFETNYLGNDYNCKFIYEKMLEIIVKPLRLSIESFNNELSDTIAIVNQPSSQSINIDKCHNNDNYQQLNNCTAEIHDSSSSSSSSSSLTSSPTLSSNINDDDNNDECLKNFNLLNPGISSTYPMNTSIIQMDPDSLDTATTTTTTTTTMATTFESFNINHHHQQQQQRNIMNKNCEFHACTMGFISMESDNNERKNLFQPQNEFSTPSRFCRRSSTKCWNTGSGSPEAICFSINKPDIYISGVRVYTSTVAQFKYQLQLLDQAFDDNRMENNFKWKKIATISGVYYQDDNHCNNRLLNDLCEIRFERPIPLLVNVKYALVFKNHSQYSYSGDMGLAQVRCDDDTIFTFMDCSLSKNGTNLNRGQIPQILYYNVPPSSSSLKSTYGQQHSFNNSYMFNVNEAHKSVILMFLMAIDNCKELLGSLIESIENKTTKESIIDGTHQSSTCESDDSGSNDDKSFNNNHISSTTTTTFIDWKILTLLNQIFDSIFFREFLPITMIYMKMLKFHPSCLHILAISLRNLIELISRLNHKFPRENTHHIIVESDHPYKSATVTSHLIRFPPNIKFMTIEFDRKCCTAQPEDYLEIYIPKEYLQNFNINFDYKNNDDNDRSTSLLSPIYHRFSCKDFNDMNDKIEKSKFSPEKIKNGSHCLFIPGNEMTLMLKTSSDYVHSSIVDSNYGFKAEIIGYELPGVKSVNDLMNFENLDQHTMFYYIDHMIQMFECNTINLFGSIIDSLMNCSPMEIMLENSIIDKHQDKLIVKKYSESDLKQAEQIFEENSNLLQKGFDIEPSLLTKIKTIDDLFDNIQPNIHPFLDDFIQLNIDTSGARLALWLQNEAFILPNSCLMNIIINDNNEYCQQCYQLLIEMNPMVNLMKKLCHRCNYELFVKSISQSHINQCTIKVGQKILIKILTRDQHEEIAYDPNACIEIQVQSTVLPNESTSSISQIISQNQYQITVKDKTRYHSITMMKMFENYSLEELRMECPAELFHGKKPQDKLASSSSNDLSTITLQSFNNGYYLACWSPTSIGSYRIEMMVDGEKSENSVIINVNNCVDDSKFSYKNNNVQPIIHHHHKDHNRISNSQDFFKLRENVRNYPMKHLIRKFICSDSAGLRIRSLPSLQSEQIGIISINGLLTIIDQLENDDGIWVRLSNESIQAYSTSNTISICDGNTTTNNNAIAIVGGQLLCKNQLSNNNNPKDFYMIDNFQESKNADDNNTMIMSSITNNKQQQQQQFIDNNMKHSSATTFTMRTEAWALQFNKHFNRTLLMAIDSEDKLNNDDIDVDDGGRNKSRYLSIESLIVPGWFQVIMCDNNDDGHIIRNWPSLDDISIIIGIIPLNDIVYAVEIVQNEFGYWIRLSQDSLQLYMNTLYRSSSVFDNNLEAWLLLQSIDGLIYLQNNIQQNYLTSTIMIDEQKDCKNGGQNQCHHHYSNNNNKYHNDSTCDLPIRMAISNRSAQCIRAIFAAFIWHEGILNDFLTAASYLKFNADITKDFIRQSNRIDLTKDNSQHQQQQQQQPQNNAKTKIRRTTDRGLREKNVDRRHQKIIFRHSVEVSQLISLYRTSDVNSNVNFLENNNNIQNSVDNNENHHRNDDNNMIIDVNDQTPTVDDDDDDDEQTGTIPEILINLLQIWEFVSTECLRQISSIRNHKNLVVTSKLTELKLLVNNDEKPDEDKYSKQQLYNRQSDDLLITTQTHKQQCECDETTSMDLNKNSQNDMKQDTVIWAKQTTDNLYQSLMANVDFLLSLTPSNDENTSATAMGMDKIPLATEILNRNLFDQFTVITNTILPIHLLNDRSIRKSIYEQRLAEENRLSDLAIICDDDDDHQHLLSPDICSFDNFGNNESIHSHHQPAQMKKKKPIKFYRSISVGMNDQHGQNYGLNKCHLVVKPADYDQTNSSSSSDLVAKKSIKSNETLCLDSKQQKINMPFLCKPSSKLIDLIAKFQPKMESESQQQQLICSDVIKFIFTCSNIDSYNLLVKYSLCSSAYRSLALAIINWLLINASNLHSIHDLMWIFVNSLLPKDDSETFPDNNNDDVANNIDKNGKCKSLKSYGNHDDVCRHPFDNLKMAGELANHWISESLHRLMRSISNLLPLLPMGSPLQRMAIRCFGMEFTSNDHNFLHECKVFSHISTILTRSSIEMDNNNFIHCHTDLSKMNVSTLPKDENELAVMITKDLTHLFDLRTSSRHTMISSLNDNSTETFWESGNEDRNKIKFIHIQRNADYAKQIQNDNNANLRFICIYVDNTRDLEYRISHISWKICGDNKIADSAIMLRNNCPESNNFLNATINEYEKLKTIEVDSKFCGWLQCELSAEQSYDLFNANDDRYILIEMNGPFPCLRVRQIKMLATIDTNDSLNQLPESNRFMILNSRQVQTTYCELETLRVFRLLTSQVFGKLLSNDQSFNNNENNNNNNDKTKRTSLYSNNENNLREHMVGILFSQSGKLSELQRQVCTHIVKEIHYESRRVFDEWETMLLLLSSNNNNNNNNNENQAKNYDETNEIIIPNDCYCFELLSLVLALSGSNVGREYLSEQLELLNDILTLLHTSSDRVKRQVLSLIRRVIPRIKPEIFAKLLDGDGVPTNNDNNYCSFTGILDIFLTCIAKSLTIQIKIKGNRSSSSSSSRYEQSIYRMNTIYIDCNYDGRQQQQQKRWLKGNQSKQIGQSIIGLIKDMCTGLFGQEWCEIARYCLVENILKLTELDENIRNSDKCIESSLLWMALASLCVIDEKDVEKLSTNNLYNKHNHHNDDKTNGNSSSQHYCDNHDDGETIASIQCNICGHLCIDCDRFLHLNTAKTRTHKRHMFKDDCDSLKVDIHEGCGRVKFFRSLIVADLKLLKIMIEFRQNNYRSEHGDNQTLDNNSMLMQNNNNQQRICRFCSIEYQPIDDEIICKNEDCQRHVLQACTRTLNCGHFCCGIRDESPCLPCLNGCTSDLKQDGDDMYVRRKSLMRLEFEGLKQCEAITAPNARFYQDPTGFAMERYSYYLCFKCQKAYYGGEARCDIEYDGNNYNPQELICGSCSDVTQAQICPKHGTDFLEYKCRFCCSVAVYFCFGSTHFCNACHDDFQRLISLKEYPQCPVGPHSIPIDDCDECPLHVQHPPTGQEFALGCGICRNTHTF</sequence>
<comment type="caution">
    <text evidence="11">The sequence shown here is derived from an EMBL/GenBank/DDBJ whole genome shotgun (WGS) entry which is preliminary data.</text>
</comment>
<feature type="compositionally biased region" description="Low complexity" evidence="9">
    <location>
        <begin position="4334"/>
        <end position="4343"/>
    </location>
</feature>
<dbReference type="GO" id="GO:0042995">
    <property type="term" value="C:cell projection"/>
    <property type="evidence" value="ECO:0007669"/>
    <property type="project" value="UniProtKB-SubCell"/>
</dbReference>
<evidence type="ECO:0000256" key="4">
    <source>
        <dbReference type="ARBA" id="ARBA00022723"/>
    </source>
</evidence>
<dbReference type="Pfam" id="PF00415">
    <property type="entry name" value="RCC1"/>
    <property type="match status" value="1"/>
</dbReference>
<dbReference type="InterPro" id="IPR012983">
    <property type="entry name" value="PHR"/>
</dbReference>
<feature type="repeat" description="RCC1" evidence="8">
    <location>
        <begin position="1101"/>
        <end position="1163"/>
    </location>
</feature>
<feature type="region of interest" description="Disordered" evidence="9">
    <location>
        <begin position="3432"/>
        <end position="3464"/>
    </location>
</feature>
<keyword evidence="7" id="KW-0966">Cell projection</keyword>
<feature type="compositionally biased region" description="Low complexity" evidence="9">
    <location>
        <begin position="2009"/>
        <end position="2029"/>
    </location>
</feature>
<feature type="compositionally biased region" description="Polar residues" evidence="9">
    <location>
        <begin position="8"/>
        <end position="18"/>
    </location>
</feature>
<evidence type="ECO:0000256" key="8">
    <source>
        <dbReference type="PROSITE-ProRule" id="PRU00235"/>
    </source>
</evidence>
<dbReference type="GO" id="GO:0046872">
    <property type="term" value="F:metal ion binding"/>
    <property type="evidence" value="ECO:0007669"/>
    <property type="project" value="UniProtKB-KW"/>
</dbReference>
<feature type="compositionally biased region" description="Low complexity" evidence="9">
    <location>
        <begin position="3437"/>
        <end position="3447"/>
    </location>
</feature>
<evidence type="ECO:0000256" key="7">
    <source>
        <dbReference type="ARBA" id="ARBA00023273"/>
    </source>
</evidence>
<dbReference type="Gene3D" id="2.60.120.820">
    <property type="entry name" value="PHR domain"/>
    <property type="match status" value="2"/>
</dbReference>
<dbReference type="PROSITE" id="PS00626">
    <property type="entry name" value="RCC1_2"/>
    <property type="match status" value="2"/>
</dbReference>
<feature type="region of interest" description="Disordered" evidence="9">
    <location>
        <begin position="4331"/>
        <end position="4350"/>
    </location>
</feature>
<feature type="region of interest" description="Disordered" evidence="9">
    <location>
        <begin position="2369"/>
        <end position="2391"/>
    </location>
</feature>
<evidence type="ECO:0000313" key="12">
    <source>
        <dbReference type="Proteomes" id="UP000790347"/>
    </source>
</evidence>
<accession>A0A922L3T4</accession>
<protein>
    <submittedName>
        <fullName evidence="11">E3 ubiquitin-protein ligase mycbp2</fullName>
    </submittedName>
</protein>
<dbReference type="EMBL" id="ASGP02000003">
    <property type="protein sequence ID" value="KAH9517303.1"/>
    <property type="molecule type" value="Genomic_DNA"/>
</dbReference>
<keyword evidence="5" id="KW-0677">Repeat</keyword>
<dbReference type="SUPFAM" id="SSF49785">
    <property type="entry name" value="Galactose-binding domain-like"/>
    <property type="match status" value="1"/>
</dbReference>
<dbReference type="PRINTS" id="PR00633">
    <property type="entry name" value="RCCNDNSATION"/>
</dbReference>
<dbReference type="Gene3D" id="1.10.10.2360">
    <property type="match status" value="1"/>
</dbReference>
<keyword evidence="12" id="KW-1185">Reference proteome</keyword>
<dbReference type="GO" id="GO:0005634">
    <property type="term" value="C:nucleus"/>
    <property type="evidence" value="ECO:0007669"/>
    <property type="project" value="TreeGrafter"/>
</dbReference>
<organism evidence="11 12">
    <name type="scientific">Dermatophagoides farinae</name>
    <name type="common">American house dust mite</name>
    <dbReference type="NCBI Taxonomy" id="6954"/>
    <lineage>
        <taxon>Eukaryota</taxon>
        <taxon>Metazoa</taxon>
        <taxon>Ecdysozoa</taxon>
        <taxon>Arthropoda</taxon>
        <taxon>Chelicerata</taxon>
        <taxon>Arachnida</taxon>
        <taxon>Acari</taxon>
        <taxon>Acariformes</taxon>
        <taxon>Sarcoptiformes</taxon>
        <taxon>Astigmata</taxon>
        <taxon>Psoroptidia</taxon>
        <taxon>Analgoidea</taxon>
        <taxon>Pyroglyphidae</taxon>
        <taxon>Dermatophagoidinae</taxon>
        <taxon>Dermatophagoides</taxon>
    </lineage>
</organism>
<gene>
    <name evidence="11" type="primary">MYCBP2</name>
    <name evidence="11" type="ORF">DERF_007981</name>
</gene>
<evidence type="ECO:0000313" key="11">
    <source>
        <dbReference type="EMBL" id="KAH9517303.1"/>
    </source>
</evidence>
<dbReference type="InterPro" id="IPR000408">
    <property type="entry name" value="Reg_chr_condens"/>
</dbReference>
<feature type="region of interest" description="Disordered" evidence="9">
    <location>
        <begin position="2007"/>
        <end position="2032"/>
    </location>
</feature>
<name>A0A922L3T4_DERFA</name>
<dbReference type="GO" id="GO:0061630">
    <property type="term" value="F:ubiquitin protein ligase activity"/>
    <property type="evidence" value="ECO:0007669"/>
    <property type="project" value="TreeGrafter"/>
</dbReference>
<dbReference type="InterPro" id="IPR009091">
    <property type="entry name" value="RCC1/BLIP-II"/>
</dbReference>
<dbReference type="SUPFAM" id="SSF50985">
    <property type="entry name" value="RCC1/BLIP-II"/>
    <property type="match status" value="1"/>
</dbReference>
<proteinExistence type="predicted"/>
<reference evidence="11" key="1">
    <citation type="submission" date="2013-05" db="EMBL/GenBank/DDBJ databases">
        <authorList>
            <person name="Yim A.K.Y."/>
            <person name="Chan T.F."/>
            <person name="Ji K.M."/>
            <person name="Liu X.Y."/>
            <person name="Zhou J.W."/>
            <person name="Li R.Q."/>
            <person name="Yang K.Y."/>
            <person name="Li J."/>
            <person name="Li M."/>
            <person name="Law P.T.W."/>
            <person name="Wu Y.L."/>
            <person name="Cai Z.L."/>
            <person name="Qin H."/>
            <person name="Bao Y."/>
            <person name="Leung R.K.K."/>
            <person name="Ng P.K.S."/>
            <person name="Zou J."/>
            <person name="Zhong X.J."/>
            <person name="Ran P.X."/>
            <person name="Zhong N.S."/>
            <person name="Liu Z.G."/>
            <person name="Tsui S.K.W."/>
        </authorList>
    </citation>
    <scope>NUCLEOTIDE SEQUENCE</scope>
    <source>
        <strain evidence="11">Derf</strain>
        <tissue evidence="11">Whole organism</tissue>
    </source>
</reference>
<dbReference type="CDD" id="cd19799">
    <property type="entry name" value="Bbox2_MYCBP2"/>
    <property type="match status" value="1"/>
</dbReference>
<evidence type="ECO:0000256" key="3">
    <source>
        <dbReference type="ARBA" id="ARBA00022679"/>
    </source>
</evidence>
<dbReference type="SMART" id="SM01337">
    <property type="entry name" value="APC10"/>
    <property type="match status" value="1"/>
</dbReference>
<feature type="compositionally biased region" description="Acidic residues" evidence="9">
    <location>
        <begin position="3536"/>
        <end position="3545"/>
    </location>
</feature>
<dbReference type="GO" id="GO:0008582">
    <property type="term" value="P:regulation of synaptic assembly at neuromuscular junction"/>
    <property type="evidence" value="ECO:0007669"/>
    <property type="project" value="TreeGrafter"/>
</dbReference>
<evidence type="ECO:0000259" key="10">
    <source>
        <dbReference type="PROSITE" id="PS51284"/>
    </source>
</evidence>
<keyword evidence="3" id="KW-0808">Transferase</keyword>
<dbReference type="PROSITE" id="PS51284">
    <property type="entry name" value="DOC"/>
    <property type="match status" value="1"/>
</dbReference>
<dbReference type="Gene3D" id="2.130.10.30">
    <property type="entry name" value="Regulator of chromosome condensation 1/beta-lactamase-inhibitor protein II"/>
    <property type="match status" value="2"/>
</dbReference>
<dbReference type="GO" id="GO:0007411">
    <property type="term" value="P:axon guidance"/>
    <property type="evidence" value="ECO:0007669"/>
    <property type="project" value="TreeGrafter"/>
</dbReference>
<feature type="region of interest" description="Disordered" evidence="9">
    <location>
        <begin position="1"/>
        <end position="21"/>
    </location>
</feature>
<feature type="domain" description="DOC" evidence="10">
    <location>
        <begin position="4081"/>
        <end position="4302"/>
    </location>
</feature>
<dbReference type="InterPro" id="IPR004939">
    <property type="entry name" value="APC_su10/DOC_dom"/>
</dbReference>
<evidence type="ECO:0000256" key="1">
    <source>
        <dbReference type="ARBA" id="ARBA00004316"/>
    </source>
</evidence>
<feature type="region of interest" description="Disordered" evidence="9">
    <location>
        <begin position="3508"/>
        <end position="3546"/>
    </location>
</feature>
<dbReference type="InterPro" id="IPR008979">
    <property type="entry name" value="Galactose-bd-like_sf"/>
</dbReference>
<dbReference type="PANTHER" id="PTHR45943:SF1">
    <property type="entry name" value="E3 UBIQUITIN-PROTEIN LIGASE MYCBP2"/>
    <property type="match status" value="1"/>
</dbReference>
<dbReference type="Pfam" id="PF08005">
    <property type="entry name" value="PHR"/>
    <property type="match status" value="2"/>
</dbReference>
<dbReference type="GO" id="GO:0005886">
    <property type="term" value="C:plasma membrane"/>
    <property type="evidence" value="ECO:0007669"/>
    <property type="project" value="TreeGrafter"/>
</dbReference>
<comment type="subcellular location">
    <subcellularLocation>
        <location evidence="1">Cell projection</location>
    </subcellularLocation>
</comment>